<feature type="active site" description="Nucleophile" evidence="9">
    <location>
        <position position="222"/>
    </location>
</feature>
<dbReference type="Pfam" id="PF19018">
    <property type="entry name" value="Vanin_C"/>
    <property type="match status" value="1"/>
</dbReference>
<dbReference type="HOGENOM" id="CLU_033209_0_0_1"/>
<reference evidence="11" key="2">
    <citation type="submission" date="2025-08" db="UniProtKB">
        <authorList>
            <consortium name="Ensembl"/>
        </authorList>
    </citation>
    <scope>IDENTIFICATION</scope>
</reference>
<dbReference type="STRING" id="7918.ENSLOCP00000007328"/>
<evidence type="ECO:0000313" key="12">
    <source>
        <dbReference type="Proteomes" id="UP000018468"/>
    </source>
</evidence>
<proteinExistence type="inferred from homology"/>
<accession>W5MG19</accession>
<dbReference type="CDD" id="cd07567">
    <property type="entry name" value="biotinidase_like"/>
    <property type="match status" value="1"/>
</dbReference>
<dbReference type="EMBL" id="AHAT01017955">
    <property type="status" value="NOT_ANNOTATED_CDS"/>
    <property type="molecule type" value="Genomic_DNA"/>
</dbReference>
<dbReference type="Proteomes" id="UP000018468">
    <property type="component" value="Linkage group LG11"/>
</dbReference>
<evidence type="ECO:0000256" key="2">
    <source>
        <dbReference type="ARBA" id="ARBA00022729"/>
    </source>
</evidence>
<dbReference type="InterPro" id="IPR012101">
    <property type="entry name" value="Biotinidase-like_euk"/>
</dbReference>
<dbReference type="GO" id="GO:0047708">
    <property type="term" value="F:biotinidase activity"/>
    <property type="evidence" value="ECO:0007669"/>
    <property type="project" value="UniProtKB-EC"/>
</dbReference>
<keyword evidence="2" id="KW-0732">Signal</keyword>
<dbReference type="InterPro" id="IPR003010">
    <property type="entry name" value="C-N_Hydrolase"/>
</dbReference>
<feature type="domain" description="CN hydrolase" evidence="10">
    <location>
        <begin position="48"/>
        <end position="316"/>
    </location>
</feature>
<protein>
    <recommendedName>
        <fullName evidence="7">Biotinidase</fullName>
        <ecNumber evidence="6">3.5.1.12</ecNumber>
    </recommendedName>
</protein>
<comment type="function">
    <text evidence="5">Catalytic release of biotin from biocytin, the product of biotin-dependent carboxylases degradation.</text>
</comment>
<comment type="catalytic activity">
    <reaction evidence="8">
        <text>biocytin + H2O = biotin + L-lysine</text>
        <dbReference type="Rhea" id="RHEA:77171"/>
        <dbReference type="ChEBI" id="CHEBI:15377"/>
        <dbReference type="ChEBI" id="CHEBI:32551"/>
        <dbReference type="ChEBI" id="CHEBI:57586"/>
        <dbReference type="ChEBI" id="CHEBI:195545"/>
        <dbReference type="EC" id="3.5.1.12"/>
    </reaction>
</comment>
<evidence type="ECO:0000256" key="6">
    <source>
        <dbReference type="ARBA" id="ARBA00039012"/>
    </source>
</evidence>
<feature type="active site" description="Proton acceptor" evidence="9">
    <location>
        <position position="89"/>
    </location>
</feature>
<dbReference type="InterPro" id="IPR036526">
    <property type="entry name" value="C-N_Hydrolase_sf"/>
</dbReference>
<dbReference type="OMA" id="SGKWNPC"/>
<evidence type="ECO:0000256" key="3">
    <source>
        <dbReference type="ARBA" id="ARBA00022801"/>
    </source>
</evidence>
<dbReference type="EC" id="3.5.1.12" evidence="6"/>
<dbReference type="eggNOG" id="KOG0806">
    <property type="taxonomic scope" value="Eukaryota"/>
</dbReference>
<dbReference type="InterPro" id="IPR040154">
    <property type="entry name" value="Biotinidase/VNN"/>
</dbReference>
<evidence type="ECO:0000256" key="9">
    <source>
        <dbReference type="PIRSR" id="PIRSR011861-1"/>
    </source>
</evidence>
<keyword evidence="3" id="KW-0378">Hydrolase</keyword>
<dbReference type="SUPFAM" id="SSF56317">
    <property type="entry name" value="Carbon-nitrogen hydrolase"/>
    <property type="match status" value="1"/>
</dbReference>
<keyword evidence="4" id="KW-0325">Glycoprotein</keyword>
<comment type="similarity">
    <text evidence="1">Belongs to the carbon-nitrogen hydrolase superfamily. BTD/VNN family.</text>
</comment>
<dbReference type="Gene3D" id="3.60.110.10">
    <property type="entry name" value="Carbon-nitrogen hydrolase"/>
    <property type="match status" value="1"/>
</dbReference>
<evidence type="ECO:0000259" key="10">
    <source>
        <dbReference type="PROSITE" id="PS50263"/>
    </source>
</evidence>
<dbReference type="Ensembl" id="ENSLOCT00000007336.1">
    <property type="protein sequence ID" value="ENSLOCP00000007328.1"/>
    <property type="gene ID" value="ENSLOCG00000006069.1"/>
</dbReference>
<keyword evidence="12" id="KW-1185">Reference proteome</keyword>
<evidence type="ECO:0000256" key="7">
    <source>
        <dbReference type="ARBA" id="ARBA00039680"/>
    </source>
</evidence>
<dbReference type="PROSITE" id="PS50263">
    <property type="entry name" value="CN_HYDROLASE"/>
    <property type="match status" value="1"/>
</dbReference>
<dbReference type="InParanoid" id="W5MG19"/>
<reference evidence="12" key="1">
    <citation type="submission" date="2011-12" db="EMBL/GenBank/DDBJ databases">
        <title>The Draft Genome of Lepisosteus oculatus.</title>
        <authorList>
            <consortium name="The Broad Institute Genome Assembly &amp; Analysis Group"/>
            <consortium name="Computational R&amp;D Group"/>
            <consortium name="and Sequencing Platform"/>
            <person name="Di Palma F."/>
            <person name="Alfoldi J."/>
            <person name="Johnson J."/>
            <person name="Berlin A."/>
            <person name="Gnerre S."/>
            <person name="Jaffe D."/>
            <person name="MacCallum I."/>
            <person name="Young S."/>
            <person name="Walker B.J."/>
            <person name="Lander E.S."/>
            <person name="Lindblad-Toh K."/>
        </authorList>
    </citation>
    <scope>NUCLEOTIDE SEQUENCE [LARGE SCALE GENOMIC DNA]</scope>
</reference>
<reference evidence="11" key="3">
    <citation type="submission" date="2025-09" db="UniProtKB">
        <authorList>
            <consortium name="Ensembl"/>
        </authorList>
    </citation>
    <scope>IDENTIFICATION</scope>
</reference>
<dbReference type="PANTHER" id="PTHR10609:SF14">
    <property type="entry name" value="BIOTINIDASE"/>
    <property type="match status" value="1"/>
</dbReference>
<dbReference type="Pfam" id="PF00795">
    <property type="entry name" value="CN_hydrolase"/>
    <property type="match status" value="1"/>
</dbReference>
<evidence type="ECO:0000256" key="4">
    <source>
        <dbReference type="ARBA" id="ARBA00023180"/>
    </source>
</evidence>
<feature type="active site" description="Proton donor" evidence="9">
    <location>
        <position position="189"/>
    </location>
</feature>
<sequence length="514" mass="57442">CLGTHGKDMDLTILVKVVVLWQSHIVSSQTYGTYYTAAVYEHNVILNPNPSVPCSRQAALEHMKKNLDVYEEKVATAAKKGAQIIVFPEDGIHGFNFTRQSIVGYLESIPDPQVVSWSPCLQPGRFPHTEVLHRLSCMAKNNALYLVANMPDSQDCGSSDPHCPPDGRYQFNTDVIFNDNGTLIAKYHKQNLYFESAFDSPPECEHVIFDTTFAGRFGIFTCFDILFYDPGITLLEKYKVKQVVYPAAWMNQLPLLSAIQIQQAFATAFELNFLGVNIHNSLLGMTGSGIYTPSHSVYHYDLDTSEGKLLVSKVPLPVYNKTSHKTSPPSSKTHPINNFFLNENRECDKSFVPKLMTGSVRAETFHSVMMYDNYTFIPVMGTDGDLTVCDGLLCCHLLYHRSHIPDELYALGVFNGLHVVHGTYYLEVCALVRCAGSTFDSCGGEIAEASTLMDFYIEGNFSTQYIFPSILASGMQLAFPDLVGWEQESYFMNKKSMSSGLVTAVLYGRVYEKD</sequence>
<dbReference type="AlphaFoldDB" id="W5MG19"/>
<evidence type="ECO:0000256" key="1">
    <source>
        <dbReference type="ARBA" id="ARBA00008225"/>
    </source>
</evidence>
<evidence type="ECO:0000313" key="11">
    <source>
        <dbReference type="Ensembl" id="ENSLOCP00000007328.1"/>
    </source>
</evidence>
<dbReference type="Bgee" id="ENSLOCG00000006069">
    <property type="expression patterns" value="Expressed in liver and 13 other cell types or tissues"/>
</dbReference>
<dbReference type="PANTHER" id="PTHR10609">
    <property type="entry name" value="BIOTINIDASE-RELATED"/>
    <property type="match status" value="1"/>
</dbReference>
<evidence type="ECO:0000256" key="8">
    <source>
        <dbReference type="ARBA" id="ARBA00043697"/>
    </source>
</evidence>
<dbReference type="FunFam" id="3.60.110.10:FF:000001">
    <property type="entry name" value="biotinidase isoform X1"/>
    <property type="match status" value="1"/>
</dbReference>
<name>W5MG19_LEPOC</name>
<evidence type="ECO:0000256" key="5">
    <source>
        <dbReference type="ARBA" id="ARBA00037073"/>
    </source>
</evidence>
<dbReference type="InterPro" id="IPR043957">
    <property type="entry name" value="Vanin_C"/>
</dbReference>
<dbReference type="GeneTree" id="ENSGT00390000013823"/>
<dbReference type="PIRSF" id="PIRSF011861">
    <property type="entry name" value="Biotinidase"/>
    <property type="match status" value="1"/>
</dbReference>
<organism evidence="11 12">
    <name type="scientific">Lepisosteus oculatus</name>
    <name type="common">Spotted gar</name>
    <dbReference type="NCBI Taxonomy" id="7918"/>
    <lineage>
        <taxon>Eukaryota</taxon>
        <taxon>Metazoa</taxon>
        <taxon>Chordata</taxon>
        <taxon>Craniata</taxon>
        <taxon>Vertebrata</taxon>
        <taxon>Euteleostomi</taxon>
        <taxon>Actinopterygii</taxon>
        <taxon>Neopterygii</taxon>
        <taxon>Holostei</taxon>
        <taxon>Semionotiformes</taxon>
        <taxon>Lepisosteidae</taxon>
        <taxon>Lepisosteus</taxon>
    </lineage>
</organism>